<name>A0ABY2FAI0_9ACTN</name>
<dbReference type="InterPro" id="IPR049445">
    <property type="entry name" value="TetR_SbtR-like_C"/>
</dbReference>
<dbReference type="InterPro" id="IPR001647">
    <property type="entry name" value="HTH_TetR"/>
</dbReference>
<dbReference type="EMBL" id="SODU01000003">
    <property type="protein sequence ID" value="TDW87586.1"/>
    <property type="molecule type" value="Genomic_DNA"/>
</dbReference>
<sequence length="189" mass="20252">MGDHPTYVKDVPMRADAQRNRDRLVAVAAEVVSEQGADASLEEIARRAGVGSATLHRHFGGRIRLLEEVFRSSVDEVCAQATELLDEPDSLQALTNWLRAMVRHATSSRGLATALVMSGDCGSDTHARVISAGRKLLERAQEAGAVPAEVRIEDLLKLVNGISLASAEDTAQADRLLTLAIRGIAPASY</sequence>
<accession>A0ABY2FAI0</accession>
<dbReference type="Pfam" id="PF00440">
    <property type="entry name" value="TetR_N"/>
    <property type="match status" value="1"/>
</dbReference>
<keyword evidence="2 4" id="KW-0238">DNA-binding</keyword>
<gene>
    <name evidence="6" type="ORF">EV137_5669</name>
</gene>
<evidence type="ECO:0000313" key="7">
    <source>
        <dbReference type="Proteomes" id="UP000295060"/>
    </source>
</evidence>
<keyword evidence="1" id="KW-0805">Transcription regulation</keyword>
<reference evidence="6 7" key="1">
    <citation type="submission" date="2019-03" db="EMBL/GenBank/DDBJ databases">
        <title>Genomic Encyclopedia of Type Strains, Phase III (KMG-III): the genomes of soil and plant-associated and newly described type strains.</title>
        <authorList>
            <person name="Whitman W."/>
        </authorList>
    </citation>
    <scope>NUCLEOTIDE SEQUENCE [LARGE SCALE GENOMIC DNA]</scope>
    <source>
        <strain evidence="6 7">VKMAc-2574</strain>
    </source>
</reference>
<dbReference type="Pfam" id="PF21597">
    <property type="entry name" value="TetR_C_43"/>
    <property type="match status" value="1"/>
</dbReference>
<proteinExistence type="predicted"/>
<dbReference type="InterPro" id="IPR009057">
    <property type="entry name" value="Homeodomain-like_sf"/>
</dbReference>
<keyword evidence="3" id="KW-0804">Transcription</keyword>
<dbReference type="Gene3D" id="1.10.357.10">
    <property type="entry name" value="Tetracycline Repressor, domain 2"/>
    <property type="match status" value="1"/>
</dbReference>
<evidence type="ECO:0000256" key="3">
    <source>
        <dbReference type="ARBA" id="ARBA00023163"/>
    </source>
</evidence>
<organism evidence="6 7">
    <name type="scientific">Kribbella pratensis</name>
    <dbReference type="NCBI Taxonomy" id="2512112"/>
    <lineage>
        <taxon>Bacteria</taxon>
        <taxon>Bacillati</taxon>
        <taxon>Actinomycetota</taxon>
        <taxon>Actinomycetes</taxon>
        <taxon>Propionibacteriales</taxon>
        <taxon>Kribbellaceae</taxon>
        <taxon>Kribbella</taxon>
    </lineage>
</organism>
<dbReference type="InterPro" id="IPR036271">
    <property type="entry name" value="Tet_transcr_reg_TetR-rel_C_sf"/>
</dbReference>
<dbReference type="PANTHER" id="PTHR30055">
    <property type="entry name" value="HTH-TYPE TRANSCRIPTIONAL REGULATOR RUTR"/>
    <property type="match status" value="1"/>
</dbReference>
<dbReference type="PANTHER" id="PTHR30055:SF234">
    <property type="entry name" value="HTH-TYPE TRANSCRIPTIONAL REGULATOR BETI"/>
    <property type="match status" value="1"/>
</dbReference>
<evidence type="ECO:0000256" key="2">
    <source>
        <dbReference type="ARBA" id="ARBA00023125"/>
    </source>
</evidence>
<dbReference type="SUPFAM" id="SSF46689">
    <property type="entry name" value="Homeodomain-like"/>
    <property type="match status" value="1"/>
</dbReference>
<feature type="domain" description="HTH tetR-type" evidence="5">
    <location>
        <begin position="18"/>
        <end position="77"/>
    </location>
</feature>
<dbReference type="SUPFAM" id="SSF48498">
    <property type="entry name" value="Tetracyclin repressor-like, C-terminal domain"/>
    <property type="match status" value="1"/>
</dbReference>
<dbReference type="PROSITE" id="PS50977">
    <property type="entry name" value="HTH_TETR_2"/>
    <property type="match status" value="1"/>
</dbReference>
<feature type="DNA-binding region" description="H-T-H motif" evidence="4">
    <location>
        <begin position="40"/>
        <end position="59"/>
    </location>
</feature>
<dbReference type="Proteomes" id="UP000295060">
    <property type="component" value="Unassembled WGS sequence"/>
</dbReference>
<dbReference type="InterPro" id="IPR050109">
    <property type="entry name" value="HTH-type_TetR-like_transc_reg"/>
</dbReference>
<protein>
    <submittedName>
        <fullName evidence="6">TetR family transcriptional regulator</fullName>
    </submittedName>
</protein>
<comment type="caution">
    <text evidence="6">The sequence shown here is derived from an EMBL/GenBank/DDBJ whole genome shotgun (WGS) entry which is preliminary data.</text>
</comment>
<evidence type="ECO:0000256" key="1">
    <source>
        <dbReference type="ARBA" id="ARBA00023015"/>
    </source>
</evidence>
<evidence type="ECO:0000256" key="4">
    <source>
        <dbReference type="PROSITE-ProRule" id="PRU00335"/>
    </source>
</evidence>
<evidence type="ECO:0000259" key="5">
    <source>
        <dbReference type="PROSITE" id="PS50977"/>
    </source>
</evidence>
<dbReference type="PRINTS" id="PR00455">
    <property type="entry name" value="HTHTETR"/>
</dbReference>
<evidence type="ECO:0000313" key="6">
    <source>
        <dbReference type="EMBL" id="TDW87586.1"/>
    </source>
</evidence>
<keyword evidence="7" id="KW-1185">Reference proteome</keyword>